<gene>
    <name evidence="1" type="ORF">E1091_14235</name>
</gene>
<comment type="caution">
    <text evidence="1">The sequence shown here is derived from an EMBL/GenBank/DDBJ whole genome shotgun (WGS) entry which is preliminary data.</text>
</comment>
<dbReference type="Gene3D" id="3.40.640.10">
    <property type="entry name" value="Type I PLP-dependent aspartate aminotransferase-like (Major domain)"/>
    <property type="match status" value="1"/>
</dbReference>
<dbReference type="EMBL" id="SMKE01000561">
    <property type="protein sequence ID" value="TDB90352.1"/>
    <property type="molecule type" value="Genomic_DNA"/>
</dbReference>
<evidence type="ECO:0000313" key="2">
    <source>
        <dbReference type="Proteomes" id="UP000295626"/>
    </source>
</evidence>
<dbReference type="InterPro" id="IPR000653">
    <property type="entry name" value="DegT/StrS_aminotransferase"/>
</dbReference>
<keyword evidence="2" id="KW-1185">Reference proteome</keyword>
<organism evidence="1 2">
    <name type="scientific">Micromonospora fluostatini</name>
    <dbReference type="NCBI Taxonomy" id="1629071"/>
    <lineage>
        <taxon>Bacteria</taxon>
        <taxon>Bacillati</taxon>
        <taxon>Actinomycetota</taxon>
        <taxon>Actinomycetes</taxon>
        <taxon>Micromonosporales</taxon>
        <taxon>Micromonosporaceae</taxon>
        <taxon>Micromonospora</taxon>
    </lineage>
</organism>
<dbReference type="InterPro" id="IPR015424">
    <property type="entry name" value="PyrdxlP-dep_Trfase"/>
</dbReference>
<proteinExistence type="predicted"/>
<reference evidence="1 2" key="1">
    <citation type="submission" date="2019-02" db="EMBL/GenBank/DDBJ databases">
        <title>Draft genome sequences of novel Actinobacteria.</title>
        <authorList>
            <person name="Sahin N."/>
            <person name="Ay H."/>
            <person name="Saygin H."/>
        </authorList>
    </citation>
    <scope>NUCLEOTIDE SEQUENCE [LARGE SCALE GENOMIC DNA]</scope>
    <source>
        <strain evidence="1 2">JCM 30529</strain>
    </source>
</reference>
<dbReference type="Proteomes" id="UP000295626">
    <property type="component" value="Unassembled WGS sequence"/>
</dbReference>
<accession>A0ABY2DEY5</accession>
<dbReference type="SUPFAM" id="SSF53383">
    <property type="entry name" value="PLP-dependent transferases"/>
    <property type="match status" value="1"/>
</dbReference>
<dbReference type="Pfam" id="PF01041">
    <property type="entry name" value="DegT_DnrJ_EryC1"/>
    <property type="match status" value="1"/>
</dbReference>
<sequence length="63" mass="6351">MTAMLPYGRQSVTEDDVAAVAAAVRSDWLTTGPQVAAFETDLAGWTGGVGCAVVANGTAALHT</sequence>
<protein>
    <submittedName>
        <fullName evidence="1">UDP-4-amino-4, 6-dideoxy-N-acetyl-beta-L-altrosamine transaminase</fullName>
    </submittedName>
</protein>
<dbReference type="InterPro" id="IPR015421">
    <property type="entry name" value="PyrdxlP-dep_Trfase_major"/>
</dbReference>
<name>A0ABY2DEY5_9ACTN</name>
<feature type="non-terminal residue" evidence="1">
    <location>
        <position position="63"/>
    </location>
</feature>
<evidence type="ECO:0000313" key="1">
    <source>
        <dbReference type="EMBL" id="TDB90352.1"/>
    </source>
</evidence>